<dbReference type="CDD" id="cd04082">
    <property type="entry name" value="CBM35_pectate_lyase-like"/>
    <property type="match status" value="1"/>
</dbReference>
<proteinExistence type="inferred from homology"/>
<keyword evidence="2" id="KW-0964">Secreted</keyword>
<dbReference type="PANTHER" id="PTHR31683:SF18">
    <property type="entry name" value="PECTATE LYASE 21-RELATED"/>
    <property type="match status" value="1"/>
</dbReference>
<keyword evidence="4" id="KW-0732">Signal</keyword>
<comment type="similarity">
    <text evidence="2">Belongs to the polysaccharide lyase 1 family.</text>
</comment>
<feature type="chain" id="PRO_5047518784" description="CBM6 domain-containing protein" evidence="4">
    <location>
        <begin position="21"/>
        <end position="574"/>
    </location>
</feature>
<keyword evidence="2" id="KW-0624">Polysaccharide degradation</keyword>
<keyword evidence="1 2" id="KW-0456">Lyase</keyword>
<protein>
    <recommendedName>
        <fullName evidence="5">CBM6 domain-containing protein</fullName>
    </recommendedName>
</protein>
<dbReference type="SUPFAM" id="SSF51126">
    <property type="entry name" value="Pectin lyase-like"/>
    <property type="match status" value="1"/>
</dbReference>
<dbReference type="PROSITE" id="PS51175">
    <property type="entry name" value="CBM6"/>
    <property type="match status" value="1"/>
</dbReference>
<sequence length="574" mass="59248">MRIKPIAAIAALLASGASFAASSTGGFSTADGNVSTARKFTAATYTEINTIIANARYNDAGTKVSTGAYPLHITYTGNEDALIAQIVKDHTKDSSGNCPVAHWNDAYRYIEIKNYTAGVTIEGANGSSANWGIVINGGSSNVVVKNMKIGALGGANNDADMIRIDSGSNVWIDHNELFAVNNECNGSPDGDLTFESAIDIKKASHNITVSYNYIHDSKKVGLDGSSSSDIDGGREITYHHNYYKNVNARLPLQRGGWIHVYNNLYDGITSSGINTRQAGYALIERNFFQNAVNPVVCFYDSGSNCGFWDLRNNNITSTADFATYNITWTTPASGDTSASAWTTTATFPKTLTYTYEPVTAQCVKDKLPSYAGVGKNGATLVASACGTTSSSSSSAASSSSSVASSSSSSVASSSSSSVASSGSSSAASSSSSSTATAITIQESTTGFCSIDGAISTSNSGYTGTGYANLANSAGSGVTWSINAPTAGTYTVSFRYSNGGSSATTSGKLLVNGATVLNSSTLFPKTASKSTWSTLSFSVTLAAGANKIRVEAGASSEFADIDYLSATGVTAVACQ</sequence>
<evidence type="ECO:0000256" key="1">
    <source>
        <dbReference type="ARBA" id="ARBA00023239"/>
    </source>
</evidence>
<accession>A0ABP9QJN2</accession>
<feature type="signal peptide" evidence="4">
    <location>
        <begin position="1"/>
        <end position="20"/>
    </location>
</feature>
<dbReference type="Proteomes" id="UP001500547">
    <property type="component" value="Unassembled WGS sequence"/>
</dbReference>
<evidence type="ECO:0000313" key="7">
    <source>
        <dbReference type="Proteomes" id="UP001500547"/>
    </source>
</evidence>
<dbReference type="Gene3D" id="2.160.20.10">
    <property type="entry name" value="Single-stranded right-handed beta-helix, Pectin lyase-like"/>
    <property type="match status" value="1"/>
</dbReference>
<dbReference type="Gene3D" id="2.60.120.260">
    <property type="entry name" value="Galactose-binding domain-like"/>
    <property type="match status" value="1"/>
</dbReference>
<evidence type="ECO:0000256" key="2">
    <source>
        <dbReference type="RuleBase" id="RU361173"/>
    </source>
</evidence>
<evidence type="ECO:0000256" key="3">
    <source>
        <dbReference type="SAM" id="MobiDB-lite"/>
    </source>
</evidence>
<dbReference type="Pfam" id="PF00544">
    <property type="entry name" value="Pectate_lyase_4"/>
    <property type="match status" value="1"/>
</dbReference>
<dbReference type="InterPro" id="IPR005084">
    <property type="entry name" value="CBM6"/>
</dbReference>
<evidence type="ECO:0000313" key="6">
    <source>
        <dbReference type="EMBL" id="GAA5163002.1"/>
    </source>
</evidence>
<gene>
    <name evidence="6" type="ORF">GCM10025770_14480</name>
</gene>
<organism evidence="6 7">
    <name type="scientific">Viridibacterium curvum</name>
    <dbReference type="NCBI Taxonomy" id="1101404"/>
    <lineage>
        <taxon>Bacteria</taxon>
        <taxon>Pseudomonadati</taxon>
        <taxon>Pseudomonadota</taxon>
        <taxon>Betaproteobacteria</taxon>
        <taxon>Rhodocyclales</taxon>
        <taxon>Rhodocyclaceae</taxon>
        <taxon>Viridibacterium</taxon>
    </lineage>
</organism>
<dbReference type="PANTHER" id="PTHR31683">
    <property type="entry name" value="PECTATE LYASE 18-RELATED"/>
    <property type="match status" value="1"/>
</dbReference>
<dbReference type="Pfam" id="PF16990">
    <property type="entry name" value="CBM_35"/>
    <property type="match status" value="1"/>
</dbReference>
<dbReference type="InterPro" id="IPR002022">
    <property type="entry name" value="Pec_lyase"/>
</dbReference>
<dbReference type="InterPro" id="IPR011050">
    <property type="entry name" value="Pectin_lyase_fold/virulence"/>
</dbReference>
<evidence type="ECO:0000256" key="4">
    <source>
        <dbReference type="SAM" id="SignalP"/>
    </source>
</evidence>
<dbReference type="InterPro" id="IPR045032">
    <property type="entry name" value="PEL"/>
</dbReference>
<evidence type="ECO:0000259" key="5">
    <source>
        <dbReference type="PROSITE" id="PS51175"/>
    </source>
</evidence>
<dbReference type="SUPFAM" id="SSF49785">
    <property type="entry name" value="Galactose-binding domain-like"/>
    <property type="match status" value="1"/>
</dbReference>
<dbReference type="InterPro" id="IPR008979">
    <property type="entry name" value="Galactose-bd-like_sf"/>
</dbReference>
<reference evidence="7" key="1">
    <citation type="journal article" date="2019" name="Int. J. Syst. Evol. Microbiol.">
        <title>The Global Catalogue of Microorganisms (GCM) 10K type strain sequencing project: providing services to taxonomists for standard genome sequencing and annotation.</title>
        <authorList>
            <consortium name="The Broad Institute Genomics Platform"/>
            <consortium name="The Broad Institute Genome Sequencing Center for Infectious Disease"/>
            <person name="Wu L."/>
            <person name="Ma J."/>
        </authorList>
    </citation>
    <scope>NUCLEOTIDE SEQUENCE [LARGE SCALE GENOMIC DNA]</scope>
    <source>
        <strain evidence="7">JCM 18715</strain>
    </source>
</reference>
<dbReference type="InterPro" id="IPR012334">
    <property type="entry name" value="Pectin_lyas_fold"/>
</dbReference>
<dbReference type="RefSeq" id="WP_345532213.1">
    <property type="nucleotide sequence ID" value="NZ_BAABLD010000007.1"/>
</dbReference>
<feature type="region of interest" description="Disordered" evidence="3">
    <location>
        <begin position="390"/>
        <end position="430"/>
    </location>
</feature>
<keyword evidence="7" id="KW-1185">Reference proteome</keyword>
<comment type="caution">
    <text evidence="6">The sequence shown here is derived from an EMBL/GenBank/DDBJ whole genome shotgun (WGS) entry which is preliminary data.</text>
</comment>
<name>A0ABP9QJN2_9RHOO</name>
<dbReference type="EMBL" id="BAABLD010000007">
    <property type="protein sequence ID" value="GAA5163002.1"/>
    <property type="molecule type" value="Genomic_DNA"/>
</dbReference>
<comment type="subcellular location">
    <subcellularLocation>
        <location evidence="2">Secreted</location>
    </subcellularLocation>
</comment>
<dbReference type="SMART" id="SM00656">
    <property type="entry name" value="Amb_all"/>
    <property type="match status" value="1"/>
</dbReference>
<feature type="domain" description="CBM6" evidence="5">
    <location>
        <begin position="438"/>
        <end position="566"/>
    </location>
</feature>
<keyword evidence="2" id="KW-0119">Carbohydrate metabolism</keyword>